<dbReference type="InterPro" id="IPR011990">
    <property type="entry name" value="TPR-like_helical_dom_sf"/>
</dbReference>
<dbReference type="PANTHER" id="PTHR26312:SF227">
    <property type="entry name" value="TETRATRICOPEPTIDE REPEAT (TPR)-LIKE SUPERFAMILY PROTEIN"/>
    <property type="match status" value="1"/>
</dbReference>
<name>A0A7N0TCX0_KALFE</name>
<dbReference type="Proteomes" id="UP000594263">
    <property type="component" value="Unplaced"/>
</dbReference>
<dbReference type="Gene3D" id="1.25.40.10">
    <property type="entry name" value="Tetratricopeptide repeat domain"/>
    <property type="match status" value="1"/>
</dbReference>
<evidence type="ECO:0000313" key="2">
    <source>
        <dbReference type="EnsemblPlants" id="Kaladp0033s0100.1.v1.1"/>
    </source>
</evidence>
<dbReference type="EnsemblPlants" id="Kaladp0033s0100.1.v1.1">
    <property type="protein sequence ID" value="Kaladp0033s0100.1.v1.1"/>
    <property type="gene ID" value="Kaladp0033s0100.v1.1"/>
</dbReference>
<dbReference type="AlphaFoldDB" id="A0A7N0TCX0"/>
<evidence type="ECO:0000313" key="3">
    <source>
        <dbReference type="Proteomes" id="UP000594263"/>
    </source>
</evidence>
<organism evidence="2 3">
    <name type="scientific">Kalanchoe fedtschenkoi</name>
    <name type="common">Lavender scallops</name>
    <name type="synonym">South American air plant</name>
    <dbReference type="NCBI Taxonomy" id="63787"/>
    <lineage>
        <taxon>Eukaryota</taxon>
        <taxon>Viridiplantae</taxon>
        <taxon>Streptophyta</taxon>
        <taxon>Embryophyta</taxon>
        <taxon>Tracheophyta</taxon>
        <taxon>Spermatophyta</taxon>
        <taxon>Magnoliopsida</taxon>
        <taxon>eudicotyledons</taxon>
        <taxon>Gunneridae</taxon>
        <taxon>Pentapetalae</taxon>
        <taxon>Saxifragales</taxon>
        <taxon>Crassulaceae</taxon>
        <taxon>Kalanchoe</taxon>
    </lineage>
</organism>
<keyword evidence="3" id="KW-1185">Reference proteome</keyword>
<reference evidence="2" key="1">
    <citation type="submission" date="2021-01" db="UniProtKB">
        <authorList>
            <consortium name="EnsemblPlants"/>
        </authorList>
    </citation>
    <scope>IDENTIFICATION</scope>
</reference>
<dbReference type="SUPFAM" id="SSF48452">
    <property type="entry name" value="TPR-like"/>
    <property type="match status" value="1"/>
</dbReference>
<protein>
    <submittedName>
        <fullName evidence="2">Uncharacterized protein</fullName>
    </submittedName>
</protein>
<accession>A0A7N0TCX0</accession>
<sequence>MLLRSSSTPLLNSLGAKDSHPDVLEAAAVSHIPRNRSVSFALCSMASNDSTRKMARALSETSLKEMSSPVVRKATARMVQAVCEEEEDVAGTLNRLFSSNGLMEVEEGCGVGSGGGGMICGGGRGGGGSDGDDRGTPRNWDPDHGSYATDAFYKSMISADPGNSLLLSNYAKYLKEVRGDLVKAEEFCGRAILANPTDGDVLSLYADLIWQTQKDAPRAETYFDQAVKAAPDDCYVRASYAKFLWDVEDEEEEGEEEALNSNSMPSTETDPVAASAHMWHGFQAQPPHIAAAS</sequence>
<feature type="region of interest" description="Disordered" evidence="1">
    <location>
        <begin position="251"/>
        <end position="278"/>
    </location>
</feature>
<proteinExistence type="predicted"/>
<evidence type="ECO:0000256" key="1">
    <source>
        <dbReference type="SAM" id="MobiDB-lite"/>
    </source>
</evidence>
<dbReference type="PANTHER" id="PTHR26312">
    <property type="entry name" value="TETRATRICOPEPTIDE REPEAT PROTEIN 5"/>
    <property type="match status" value="1"/>
</dbReference>
<dbReference type="OMA" id="CEESALI"/>
<dbReference type="Gramene" id="Kaladp0033s0100.1.v1.1">
    <property type="protein sequence ID" value="Kaladp0033s0100.1.v1.1"/>
    <property type="gene ID" value="Kaladp0033s0100.v1.1"/>
</dbReference>
<feature type="compositionally biased region" description="Polar residues" evidence="1">
    <location>
        <begin position="259"/>
        <end position="269"/>
    </location>
</feature>